<feature type="binding site" evidence="12">
    <location>
        <position position="280"/>
    </location>
    <ligand>
        <name>Zn(2+)</name>
        <dbReference type="ChEBI" id="CHEBI:29105"/>
    </ligand>
</feature>
<dbReference type="InterPro" id="IPR015273">
    <property type="entry name" value="Cys-tRNA-synt_Ia_DALR"/>
</dbReference>
<dbReference type="SUPFAM" id="SSF52374">
    <property type="entry name" value="Nucleotidylyl transferase"/>
    <property type="match status" value="1"/>
</dbReference>
<dbReference type="Gene3D" id="1.20.120.1910">
    <property type="entry name" value="Cysteine-tRNA ligase, C-terminal anti-codon recognition domain"/>
    <property type="match status" value="1"/>
</dbReference>
<feature type="binding site" evidence="12">
    <location>
        <position position="255"/>
    </location>
    <ligand>
        <name>Zn(2+)</name>
        <dbReference type="ChEBI" id="CHEBI:29105"/>
    </ligand>
</feature>
<dbReference type="GO" id="GO:0005829">
    <property type="term" value="C:cytosol"/>
    <property type="evidence" value="ECO:0007669"/>
    <property type="project" value="TreeGrafter"/>
</dbReference>
<feature type="short sequence motif" description="'HIGH' region" evidence="12">
    <location>
        <begin position="75"/>
        <end position="85"/>
    </location>
</feature>
<protein>
    <recommendedName>
        <fullName evidence="12">Cysteine--tRNA ligase</fullName>
        <ecNumber evidence="12">6.1.1.16</ecNumber>
    </recommendedName>
    <alternativeName>
        <fullName evidence="12">Cysteinyl-tRNA synthetase</fullName>
        <shortName evidence="12">CysRS</shortName>
    </alternativeName>
</protein>
<evidence type="ECO:0000256" key="10">
    <source>
        <dbReference type="ARBA" id="ARBA00022917"/>
    </source>
</evidence>
<feature type="short sequence motif" description="'KMSKS' region" evidence="12">
    <location>
        <begin position="312"/>
        <end position="316"/>
    </location>
</feature>
<dbReference type="PRINTS" id="PR00983">
    <property type="entry name" value="TRNASYNTHCYS"/>
</dbReference>
<dbReference type="EC" id="6.1.1.16" evidence="12"/>
<keyword evidence="9 12" id="KW-0067">ATP-binding</keyword>
<keyword evidence="6 12" id="KW-0479">Metal-binding</keyword>
<organism evidence="14">
    <name type="scientific">Erwinia amylovora ATCC BAA-2158</name>
    <dbReference type="NCBI Taxonomy" id="889211"/>
    <lineage>
        <taxon>Bacteria</taxon>
        <taxon>Pseudomonadati</taxon>
        <taxon>Pseudomonadota</taxon>
        <taxon>Gammaproteobacteria</taxon>
        <taxon>Enterobacterales</taxon>
        <taxon>Erwiniaceae</taxon>
        <taxon>Erwinia</taxon>
    </lineage>
</organism>
<dbReference type="FunFam" id="3.40.50.620:FF:000009">
    <property type="entry name" value="Cysteine--tRNA ligase"/>
    <property type="match status" value="1"/>
</dbReference>
<keyword evidence="10 12" id="KW-0648">Protein biosynthesis</keyword>
<gene>
    <name evidence="12 14" type="primary">cysS</name>
    <name evidence="14" type="ORF">EAIL5_1083</name>
</gene>
<dbReference type="AlphaFoldDB" id="E5B3B6"/>
<accession>E5B3B6</accession>
<dbReference type="GO" id="GO:0004817">
    <property type="term" value="F:cysteine-tRNA ligase activity"/>
    <property type="evidence" value="ECO:0007669"/>
    <property type="project" value="UniProtKB-UniRule"/>
</dbReference>
<dbReference type="FunFam" id="1.20.120.1910:FF:000001">
    <property type="entry name" value="Cysteine--tRNA ligase"/>
    <property type="match status" value="1"/>
</dbReference>
<dbReference type="HAMAP" id="MF_00041">
    <property type="entry name" value="Cys_tRNA_synth"/>
    <property type="match status" value="1"/>
</dbReference>
<keyword evidence="4 12" id="KW-0963">Cytoplasm</keyword>
<dbReference type="EMBL" id="FR719189">
    <property type="protein sequence ID" value="CBX79903.1"/>
    <property type="molecule type" value="Genomic_DNA"/>
</dbReference>
<evidence type="ECO:0000256" key="11">
    <source>
        <dbReference type="ARBA" id="ARBA00023146"/>
    </source>
</evidence>
<keyword evidence="11 12" id="KW-0030">Aminoacyl-tRNA synthetase</keyword>
<dbReference type="GO" id="GO:0005524">
    <property type="term" value="F:ATP binding"/>
    <property type="evidence" value="ECO:0007669"/>
    <property type="project" value="UniProtKB-UniRule"/>
</dbReference>
<evidence type="ECO:0000256" key="1">
    <source>
        <dbReference type="ARBA" id="ARBA00004496"/>
    </source>
</evidence>
<dbReference type="GO" id="GO:0006423">
    <property type="term" value="P:cysteinyl-tRNA aminoacylation"/>
    <property type="evidence" value="ECO:0007669"/>
    <property type="project" value="UniProtKB-UniRule"/>
</dbReference>
<keyword evidence="8 12" id="KW-0862">Zinc</keyword>
<evidence type="ECO:0000256" key="5">
    <source>
        <dbReference type="ARBA" id="ARBA00022598"/>
    </source>
</evidence>
<dbReference type="PANTHER" id="PTHR10890:SF3">
    <property type="entry name" value="CYSTEINE--TRNA LIGASE, CYTOPLASMIC"/>
    <property type="match status" value="1"/>
</dbReference>
<comment type="similarity">
    <text evidence="2 12">Belongs to the class-I aminoacyl-tRNA synthetase family.</text>
</comment>
<comment type="subunit">
    <text evidence="3 12">Monomer.</text>
</comment>
<feature type="domain" description="Cysteinyl-tRNA synthetase class Ia DALR" evidence="13">
    <location>
        <begin position="387"/>
        <end position="448"/>
    </location>
</feature>
<dbReference type="InterPro" id="IPR015803">
    <property type="entry name" value="Cys-tRNA-ligase"/>
</dbReference>
<evidence type="ECO:0000256" key="6">
    <source>
        <dbReference type="ARBA" id="ARBA00022723"/>
    </source>
</evidence>
<evidence type="ECO:0000256" key="4">
    <source>
        <dbReference type="ARBA" id="ARBA00022490"/>
    </source>
</evidence>
<dbReference type="Pfam" id="PF01406">
    <property type="entry name" value="tRNA-synt_1e"/>
    <property type="match status" value="1"/>
</dbReference>
<comment type="catalytic activity">
    <reaction evidence="12">
        <text>tRNA(Cys) + L-cysteine + ATP = L-cysteinyl-tRNA(Cys) + AMP + diphosphate</text>
        <dbReference type="Rhea" id="RHEA:17773"/>
        <dbReference type="Rhea" id="RHEA-COMP:9661"/>
        <dbReference type="Rhea" id="RHEA-COMP:9679"/>
        <dbReference type="ChEBI" id="CHEBI:30616"/>
        <dbReference type="ChEBI" id="CHEBI:33019"/>
        <dbReference type="ChEBI" id="CHEBI:35235"/>
        <dbReference type="ChEBI" id="CHEBI:78442"/>
        <dbReference type="ChEBI" id="CHEBI:78517"/>
        <dbReference type="ChEBI" id="CHEBI:456215"/>
        <dbReference type="EC" id="6.1.1.16"/>
    </reaction>
</comment>
<keyword evidence="5 12" id="KW-0436">Ligase</keyword>
<name>E5B3B6_ERWAM</name>
<dbReference type="InterPro" id="IPR014729">
    <property type="entry name" value="Rossmann-like_a/b/a_fold"/>
</dbReference>
<dbReference type="CDD" id="cd07963">
    <property type="entry name" value="Anticodon_Ia_Cys"/>
    <property type="match status" value="1"/>
</dbReference>
<dbReference type="Gene3D" id="3.40.50.620">
    <property type="entry name" value="HUPs"/>
    <property type="match status" value="1"/>
</dbReference>
<dbReference type="GO" id="GO:0008270">
    <property type="term" value="F:zinc ion binding"/>
    <property type="evidence" value="ECO:0007669"/>
    <property type="project" value="UniProtKB-UniRule"/>
</dbReference>
<feature type="binding site" evidence="12">
    <location>
        <position position="284"/>
    </location>
    <ligand>
        <name>Zn(2+)</name>
        <dbReference type="ChEBI" id="CHEBI:29105"/>
    </ligand>
</feature>
<reference evidence="14" key="1">
    <citation type="journal article" date="2011" name="J. Bacteriol.">
        <title>Genome Sequence of an Erwinia amylovora Strain with Pathogenicity Restricted to Rubus Plants.</title>
        <authorList>
            <person name="Powney R."/>
            <person name="Smits T.H."/>
            <person name="Sawbridge T."/>
            <person name="Frey B."/>
            <person name="Blom J."/>
            <person name="Frey J.E."/>
            <person name="Plummer K.M."/>
            <person name="Beer S.V."/>
            <person name="Luck J."/>
            <person name="Duffy B."/>
            <person name="Rodoni B."/>
        </authorList>
    </citation>
    <scope>NUCLEOTIDE SEQUENCE</scope>
    <source>
        <strain evidence="14">ATCC BAA-2158</strain>
    </source>
</reference>
<dbReference type="Pfam" id="PF09190">
    <property type="entry name" value="DALR_2"/>
    <property type="match status" value="1"/>
</dbReference>
<evidence type="ECO:0000313" key="14">
    <source>
        <dbReference type="EMBL" id="CBX79903.1"/>
    </source>
</evidence>
<dbReference type="InterPro" id="IPR056411">
    <property type="entry name" value="CysS_C"/>
</dbReference>
<evidence type="ECO:0000256" key="8">
    <source>
        <dbReference type="ARBA" id="ARBA00022833"/>
    </source>
</evidence>
<dbReference type="NCBIfam" id="TIGR00435">
    <property type="entry name" value="cysS"/>
    <property type="match status" value="1"/>
</dbReference>
<proteinExistence type="inferred from homology"/>
<keyword evidence="7 12" id="KW-0547">Nucleotide-binding</keyword>
<dbReference type="InterPro" id="IPR024909">
    <property type="entry name" value="Cys-tRNA/MSH_ligase"/>
</dbReference>
<dbReference type="SUPFAM" id="SSF47323">
    <property type="entry name" value="Anticodon-binding domain of a subclass of class I aminoacyl-tRNA synthetases"/>
    <property type="match status" value="1"/>
</dbReference>
<dbReference type="SMART" id="SM00840">
    <property type="entry name" value="DALR_2"/>
    <property type="match status" value="1"/>
</dbReference>
<feature type="binding site" evidence="12">
    <location>
        <position position="73"/>
    </location>
    <ligand>
        <name>Zn(2+)</name>
        <dbReference type="ChEBI" id="CHEBI:29105"/>
    </ligand>
</feature>
<evidence type="ECO:0000256" key="9">
    <source>
        <dbReference type="ARBA" id="ARBA00022840"/>
    </source>
</evidence>
<dbReference type="CDD" id="cd00672">
    <property type="entry name" value="CysRS_core"/>
    <property type="match status" value="1"/>
</dbReference>
<evidence type="ECO:0000259" key="13">
    <source>
        <dbReference type="SMART" id="SM00840"/>
    </source>
</evidence>
<feature type="binding site" evidence="12">
    <location>
        <position position="315"/>
    </location>
    <ligand>
        <name>ATP</name>
        <dbReference type="ChEBI" id="CHEBI:30616"/>
    </ligand>
</feature>
<evidence type="ECO:0000256" key="3">
    <source>
        <dbReference type="ARBA" id="ARBA00011245"/>
    </source>
</evidence>
<sequence length="507" mass="57344">MARQQCCITGPGRNPALRSAARKNTSEYYTHLIIANPHTLKRNVSMLKIYNTLSRQKEEFKPIHAGKIGMYVCGITVYDLCHIGHGRTFAAFDVVARYLRYSGYQLNYVRNITDIDDKIIKRAHENGESIEQLTQRMIGEMHKDFAALNILPPDLEPRATRHIAEIIELVEKLIAREHAYVASNGDVMFSVDSDLQYGSLSRQDLDQLQAGARVEVTADVKRNPMDFVLWKMSKADEPGWASPWGNGRPGWHIECSAMNCKQLGEHFDIHGGGSDLMFPHHENEIAQSTSAHDGPYVNYWMHSGMVMVDREKMSKSLNNFFTVRDVLEHYDAETVRYFLMSGHYRSQLNYGEDNLNQARSALERLYIALRNTDTGATPAGGEEFEARFRAAMDDDFNTPEAYSALFDLAREVNRMKAENPAAVDGLAARLRVLGGVLGLLEQDPEQFLQSGANVNDEEVAQIEALIQMRIDARKEKNWAQADVARDRLNEMGIVLEDGAGGTRWRRK</sequence>
<dbReference type="Pfam" id="PF23493">
    <property type="entry name" value="CysS_C"/>
    <property type="match status" value="1"/>
</dbReference>
<evidence type="ECO:0000256" key="12">
    <source>
        <dbReference type="HAMAP-Rule" id="MF_00041"/>
    </source>
</evidence>
<dbReference type="InterPro" id="IPR009080">
    <property type="entry name" value="tRNAsynth_Ia_anticodon-bd"/>
</dbReference>
<comment type="cofactor">
    <cofactor evidence="12">
        <name>Zn(2+)</name>
        <dbReference type="ChEBI" id="CHEBI:29105"/>
    </cofactor>
    <text evidence="12">Binds 1 zinc ion per subunit.</text>
</comment>
<evidence type="ECO:0000256" key="2">
    <source>
        <dbReference type="ARBA" id="ARBA00005594"/>
    </source>
</evidence>
<evidence type="ECO:0000256" key="7">
    <source>
        <dbReference type="ARBA" id="ARBA00022741"/>
    </source>
</evidence>
<dbReference type="InterPro" id="IPR032678">
    <property type="entry name" value="tRNA-synt_1_cat_dom"/>
</dbReference>
<dbReference type="PANTHER" id="PTHR10890">
    <property type="entry name" value="CYSTEINYL-TRNA SYNTHETASE"/>
    <property type="match status" value="1"/>
</dbReference>
<comment type="subcellular location">
    <subcellularLocation>
        <location evidence="1 12">Cytoplasm</location>
    </subcellularLocation>
</comment>